<proteinExistence type="predicted"/>
<dbReference type="Proteomes" id="UP001165186">
    <property type="component" value="Unassembled WGS sequence"/>
</dbReference>
<gene>
    <name evidence="1" type="primary">g1124</name>
    <name evidence="1" type="ORF">NpPPO83_00001124</name>
</gene>
<protein>
    <submittedName>
        <fullName evidence="1">Beta-lactamase family protein</fullName>
    </submittedName>
</protein>
<dbReference type="EMBL" id="BSXG01000109">
    <property type="protein sequence ID" value="GME43564.1"/>
    <property type="molecule type" value="Genomic_DNA"/>
</dbReference>
<sequence length="295" mass="31549">MTQTSLLNNGTKIFGNGLEATSSDGEPAALSMVSSSRDLAKAGKAMLDSSIVSPADTRRWLKPVTSTSNLRNSVGRPWEIYHFGMNATDPVVDIYTKTGSIGRYSSYFGLAPDHNVGFSILAYDENVESPDLNAYADVALEALLAIDKLGRAQAKSLLAGTYQASASANSSLVIRETGDSDPGLSVETLVVNGKDWRTEIAGLQAIKPEDLDFRLYPTNLQATAADGGMLMEFRAVFQDKSAPIDQGTPTCITWMGVNDLLLDGKDLGSFTFHLDHDGNSTAITISALGSELRRS</sequence>
<reference evidence="1" key="1">
    <citation type="submission" date="2024-09" db="EMBL/GenBank/DDBJ databases">
        <title>Draft Genome Sequences of Neofusicoccum parvum.</title>
        <authorList>
            <person name="Ashida A."/>
            <person name="Camagna M."/>
            <person name="Tanaka A."/>
            <person name="Takemoto D."/>
        </authorList>
    </citation>
    <scope>NUCLEOTIDE SEQUENCE</scope>
    <source>
        <strain evidence="1">PPO83</strain>
    </source>
</reference>
<comment type="caution">
    <text evidence="1">The sequence shown here is derived from an EMBL/GenBank/DDBJ whole genome shotgun (WGS) entry which is preliminary data.</text>
</comment>
<name>A0ACB5SJ73_9PEZI</name>
<accession>A0ACB5SJ73</accession>
<organism evidence="1 2">
    <name type="scientific">Neofusicoccum parvum</name>
    <dbReference type="NCBI Taxonomy" id="310453"/>
    <lineage>
        <taxon>Eukaryota</taxon>
        <taxon>Fungi</taxon>
        <taxon>Dikarya</taxon>
        <taxon>Ascomycota</taxon>
        <taxon>Pezizomycotina</taxon>
        <taxon>Dothideomycetes</taxon>
        <taxon>Dothideomycetes incertae sedis</taxon>
        <taxon>Botryosphaeriales</taxon>
        <taxon>Botryosphaeriaceae</taxon>
        <taxon>Neofusicoccum</taxon>
    </lineage>
</organism>
<evidence type="ECO:0000313" key="1">
    <source>
        <dbReference type="EMBL" id="GME43564.1"/>
    </source>
</evidence>
<evidence type="ECO:0000313" key="2">
    <source>
        <dbReference type="Proteomes" id="UP001165186"/>
    </source>
</evidence>
<keyword evidence="2" id="KW-1185">Reference proteome</keyword>